<proteinExistence type="predicted"/>
<feature type="transmembrane region" description="Helical" evidence="1">
    <location>
        <begin position="167"/>
        <end position="190"/>
    </location>
</feature>
<feature type="transmembrane region" description="Helical" evidence="1">
    <location>
        <begin position="35"/>
        <end position="58"/>
    </location>
</feature>
<keyword evidence="1" id="KW-1133">Transmembrane helix</keyword>
<evidence type="ECO:0000313" key="3">
    <source>
        <dbReference type="Proteomes" id="UP000267096"/>
    </source>
</evidence>
<dbReference type="OrthoDB" id="5916023at2759"/>
<gene>
    <name evidence="2" type="ORF">ASIM_LOCUS10591</name>
</gene>
<feature type="transmembrane region" description="Helical" evidence="1">
    <location>
        <begin position="196"/>
        <end position="218"/>
    </location>
</feature>
<evidence type="ECO:0000313" key="2">
    <source>
        <dbReference type="EMBL" id="VDK43252.1"/>
    </source>
</evidence>
<dbReference type="EMBL" id="UYRR01031006">
    <property type="protein sequence ID" value="VDK43252.1"/>
    <property type="molecule type" value="Genomic_DNA"/>
</dbReference>
<reference evidence="4" key="1">
    <citation type="submission" date="2016-04" db="UniProtKB">
        <authorList>
            <consortium name="WormBaseParasite"/>
        </authorList>
    </citation>
    <scope>IDENTIFICATION</scope>
</reference>
<feature type="transmembrane region" description="Helical" evidence="1">
    <location>
        <begin position="139"/>
        <end position="160"/>
    </location>
</feature>
<evidence type="ECO:0000256" key="1">
    <source>
        <dbReference type="SAM" id="Phobius"/>
    </source>
</evidence>
<dbReference type="WBParaSite" id="ASIM_0001103301-mRNA-1">
    <property type="protein sequence ID" value="ASIM_0001103301-mRNA-1"/>
    <property type="gene ID" value="ASIM_0001103301"/>
</dbReference>
<accession>A0A0M3JSR1</accession>
<reference evidence="2 3" key="2">
    <citation type="submission" date="2018-11" db="EMBL/GenBank/DDBJ databases">
        <authorList>
            <consortium name="Pathogen Informatics"/>
        </authorList>
    </citation>
    <scope>NUCLEOTIDE SEQUENCE [LARGE SCALE GENOMIC DNA]</scope>
</reference>
<dbReference type="AlphaFoldDB" id="A0A0M3JSR1"/>
<organism evidence="4">
    <name type="scientific">Anisakis simplex</name>
    <name type="common">Herring worm</name>
    <dbReference type="NCBI Taxonomy" id="6269"/>
    <lineage>
        <taxon>Eukaryota</taxon>
        <taxon>Metazoa</taxon>
        <taxon>Ecdysozoa</taxon>
        <taxon>Nematoda</taxon>
        <taxon>Chromadorea</taxon>
        <taxon>Rhabditida</taxon>
        <taxon>Spirurina</taxon>
        <taxon>Ascaridomorpha</taxon>
        <taxon>Ascaridoidea</taxon>
        <taxon>Anisakidae</taxon>
        <taxon>Anisakis</taxon>
        <taxon>Anisakis simplex complex</taxon>
    </lineage>
</organism>
<name>A0A0M3JSR1_ANISI</name>
<protein>
    <submittedName>
        <fullName evidence="2 4">Uncharacterized protein</fullName>
    </submittedName>
</protein>
<dbReference type="PANTHER" id="PTHR36694">
    <property type="entry name" value="PASIFLORA 1, ISOFORM A-RELATED"/>
    <property type="match status" value="1"/>
</dbReference>
<dbReference type="PANTHER" id="PTHR36694:SF5">
    <property type="entry name" value="PROTEIN CBG13296"/>
    <property type="match status" value="1"/>
</dbReference>
<keyword evidence="1" id="KW-0812">Transmembrane</keyword>
<evidence type="ECO:0000313" key="4">
    <source>
        <dbReference type="WBParaSite" id="ASIM_0001103301-mRNA-1"/>
    </source>
</evidence>
<sequence>MNGWLEDVCEGEGVLEEEIMSITSMTKVEVQIRSCFCCGLSLATVFIALYTLLLYSLLTGLAGWGLSDTTANGDLSHYNSCELEAQGKIRADNRKLTFHEGTTTVVVADSTSYHCSFGLYTEELKFSYAWRKFTLIVDIILYIMLIIASIVLLIGLATYVEWLLLPWIFLMVLDIIRGLISVFFIFFFAHWNLARIATGIFFLGLQFFHISLLMIMVAKFQRMYNRNRGNVIDADKQYDIRTGGYPTLPSNYAYSPQTRRADPRDAYYPEQQIRDQRAYDSMYRQQQYGRY</sequence>
<dbReference type="Proteomes" id="UP000267096">
    <property type="component" value="Unassembled WGS sequence"/>
</dbReference>
<keyword evidence="1" id="KW-0472">Membrane</keyword>
<keyword evidence="3" id="KW-1185">Reference proteome</keyword>